<feature type="compositionally biased region" description="Low complexity" evidence="9">
    <location>
        <begin position="188"/>
        <end position="203"/>
    </location>
</feature>
<feature type="compositionally biased region" description="Low complexity" evidence="9">
    <location>
        <begin position="218"/>
        <end position="228"/>
    </location>
</feature>
<dbReference type="GO" id="GO:0008233">
    <property type="term" value="F:peptidase activity"/>
    <property type="evidence" value="ECO:0007669"/>
    <property type="project" value="UniProtKB-KW"/>
</dbReference>
<dbReference type="InterPro" id="IPR036590">
    <property type="entry name" value="SRAP-like"/>
</dbReference>
<dbReference type="GO" id="GO:0003697">
    <property type="term" value="F:single-stranded DNA binding"/>
    <property type="evidence" value="ECO:0007669"/>
    <property type="project" value="InterPro"/>
</dbReference>
<keyword evidence="5" id="KW-0190">Covalent protein-DNA linkage</keyword>
<dbReference type="PANTHER" id="PTHR13604:SF0">
    <property type="entry name" value="ABASIC SITE PROCESSING PROTEIN HMCES"/>
    <property type="match status" value="1"/>
</dbReference>
<dbReference type="AlphaFoldDB" id="A0A0T6LM84"/>
<name>A0A0T6LM84_WENVI</name>
<dbReference type="Gene3D" id="3.90.1680.10">
    <property type="entry name" value="SOS response associated peptidase-like"/>
    <property type="match status" value="2"/>
</dbReference>
<evidence type="ECO:0000256" key="7">
    <source>
        <dbReference type="ARBA" id="ARBA00023239"/>
    </source>
</evidence>
<dbReference type="InterPro" id="IPR003738">
    <property type="entry name" value="SRAP"/>
</dbReference>
<dbReference type="PANTHER" id="PTHR13604">
    <property type="entry name" value="DC12-RELATED"/>
    <property type="match status" value="1"/>
</dbReference>
<dbReference type="Pfam" id="PF02586">
    <property type="entry name" value="SRAP"/>
    <property type="match status" value="2"/>
</dbReference>
<comment type="similarity">
    <text evidence="1 8">Belongs to the SOS response-associated peptidase family.</text>
</comment>
<evidence type="ECO:0000256" key="2">
    <source>
        <dbReference type="ARBA" id="ARBA00022670"/>
    </source>
</evidence>
<feature type="compositionally biased region" description="Basic and acidic residues" evidence="9">
    <location>
        <begin position="205"/>
        <end position="217"/>
    </location>
</feature>
<evidence type="ECO:0000313" key="10">
    <source>
        <dbReference type="EMBL" id="KRV47128.1"/>
    </source>
</evidence>
<sequence length="304" mass="33830">MCGRYVASRGPEELGTLFDVAFRAPEETLEPDWNVAPTKNVWAVLERPLKAPGATSDPVRQLRVLRWGLVPSWAKGPESAAKMINARAETVHEKPSFRRAFATRRCLVPADGYYEWHTEPDEFAHEQRGARKRARKQPYFITPADGSVMAMAAIYEFWRDRTLPDDHPRAWWSTCAVLTVEAETEPFAGAEPAPGEGTGAVPGPRDPDHQDADHGDTPRAGAAPGAPRSLADIHPRMPLTIPQDRWAEWLDPANDDPEALRELLVPPPPGLMRAYPVSTEVSQVRNNTPELIEPLAQRTVETLF</sequence>
<evidence type="ECO:0000256" key="8">
    <source>
        <dbReference type="RuleBase" id="RU364100"/>
    </source>
</evidence>
<evidence type="ECO:0000256" key="1">
    <source>
        <dbReference type="ARBA" id="ARBA00008136"/>
    </source>
</evidence>
<feature type="region of interest" description="Disordered" evidence="9">
    <location>
        <begin position="188"/>
        <end position="234"/>
    </location>
</feature>
<dbReference type="Proteomes" id="UP000050867">
    <property type="component" value="Unassembled WGS sequence"/>
</dbReference>
<evidence type="ECO:0000256" key="3">
    <source>
        <dbReference type="ARBA" id="ARBA00022763"/>
    </source>
</evidence>
<keyword evidence="11" id="KW-1185">Reference proteome</keyword>
<dbReference type="GO" id="GO:0016829">
    <property type="term" value="F:lyase activity"/>
    <property type="evidence" value="ECO:0007669"/>
    <property type="project" value="UniProtKB-KW"/>
</dbReference>
<keyword evidence="4 8" id="KW-0378">Hydrolase</keyword>
<accession>A0A0T6LM84</accession>
<dbReference type="GO" id="GO:0106300">
    <property type="term" value="P:protein-DNA covalent cross-linking repair"/>
    <property type="evidence" value="ECO:0007669"/>
    <property type="project" value="InterPro"/>
</dbReference>
<evidence type="ECO:0000256" key="5">
    <source>
        <dbReference type="ARBA" id="ARBA00023124"/>
    </source>
</evidence>
<keyword evidence="6" id="KW-0238">DNA-binding</keyword>
<reference evidence="10 11" key="1">
    <citation type="submission" date="2015-10" db="EMBL/GenBank/DDBJ databases">
        <title>Draft genome sequence of pyrrolomycin-producing Streptomyces vitaminophilus.</title>
        <authorList>
            <person name="Graham D.E."/>
            <person name="Mahan K.M."/>
            <person name="Klingeman D.M."/>
            <person name="Hettich R.L."/>
            <person name="Parry R.J."/>
        </authorList>
    </citation>
    <scope>NUCLEOTIDE SEQUENCE [LARGE SCALE GENOMIC DNA]</scope>
    <source>
        <strain evidence="10 11">ATCC 31673</strain>
    </source>
</reference>
<dbReference type="EC" id="3.4.-.-" evidence="8"/>
<keyword evidence="7" id="KW-0456">Lyase</keyword>
<evidence type="ECO:0000256" key="4">
    <source>
        <dbReference type="ARBA" id="ARBA00022801"/>
    </source>
</evidence>
<dbReference type="RefSeq" id="WP_026220270.1">
    <property type="nucleotide sequence ID" value="NZ_LLZU01000038.1"/>
</dbReference>
<keyword evidence="2 8" id="KW-0645">Protease</keyword>
<proteinExistence type="inferred from homology"/>
<evidence type="ECO:0000256" key="6">
    <source>
        <dbReference type="ARBA" id="ARBA00023125"/>
    </source>
</evidence>
<dbReference type="STRING" id="76728.AQ490_10330"/>
<keyword evidence="3" id="KW-0227">DNA damage</keyword>
<evidence type="ECO:0000313" key="11">
    <source>
        <dbReference type="Proteomes" id="UP000050867"/>
    </source>
</evidence>
<dbReference type="eggNOG" id="COG2135">
    <property type="taxonomic scope" value="Bacteria"/>
</dbReference>
<protein>
    <recommendedName>
        <fullName evidence="8">Abasic site processing protein</fullName>
        <ecNumber evidence="8">3.4.-.-</ecNumber>
    </recommendedName>
</protein>
<gene>
    <name evidence="10" type="ORF">AQ490_10330</name>
</gene>
<dbReference type="OrthoDB" id="9782620at2"/>
<dbReference type="GO" id="GO:0006508">
    <property type="term" value="P:proteolysis"/>
    <property type="evidence" value="ECO:0007669"/>
    <property type="project" value="UniProtKB-KW"/>
</dbReference>
<evidence type="ECO:0000256" key="9">
    <source>
        <dbReference type="SAM" id="MobiDB-lite"/>
    </source>
</evidence>
<dbReference type="SUPFAM" id="SSF143081">
    <property type="entry name" value="BB1717-like"/>
    <property type="match status" value="2"/>
</dbReference>
<comment type="caution">
    <text evidence="10">The sequence shown here is derived from an EMBL/GenBank/DDBJ whole genome shotgun (WGS) entry which is preliminary data.</text>
</comment>
<organism evidence="10 11">
    <name type="scientific">Wenjunlia vitaminophila</name>
    <name type="common">Streptomyces vitaminophilus</name>
    <dbReference type="NCBI Taxonomy" id="76728"/>
    <lineage>
        <taxon>Bacteria</taxon>
        <taxon>Bacillati</taxon>
        <taxon>Actinomycetota</taxon>
        <taxon>Actinomycetes</taxon>
        <taxon>Kitasatosporales</taxon>
        <taxon>Streptomycetaceae</taxon>
        <taxon>Wenjunlia</taxon>
    </lineage>
</organism>
<dbReference type="EMBL" id="LLZU01000038">
    <property type="protein sequence ID" value="KRV47128.1"/>
    <property type="molecule type" value="Genomic_DNA"/>
</dbReference>